<keyword evidence="3" id="KW-0238">DNA-binding</keyword>
<dbReference type="RefSeq" id="WP_114309847.1">
    <property type="nucleotide sequence ID" value="NZ_QPJO01000003.1"/>
</dbReference>
<evidence type="ECO:0000313" key="4">
    <source>
        <dbReference type="Proteomes" id="UP000253436"/>
    </source>
</evidence>
<dbReference type="InterPro" id="IPR011006">
    <property type="entry name" value="CheY-like_superfamily"/>
</dbReference>
<feature type="domain" description="Response regulatory" evidence="2">
    <location>
        <begin position="4"/>
        <end position="132"/>
    </location>
</feature>
<evidence type="ECO:0000256" key="1">
    <source>
        <dbReference type="PROSITE-ProRule" id="PRU00169"/>
    </source>
</evidence>
<dbReference type="Gene3D" id="3.40.50.2300">
    <property type="match status" value="1"/>
</dbReference>
<dbReference type="PANTHER" id="PTHR45566">
    <property type="entry name" value="HTH-TYPE TRANSCRIPTIONAL REGULATOR YHJB-RELATED"/>
    <property type="match status" value="1"/>
</dbReference>
<dbReference type="Pfam" id="PF00072">
    <property type="entry name" value="Response_reg"/>
    <property type="match status" value="1"/>
</dbReference>
<dbReference type="SMART" id="SM00448">
    <property type="entry name" value="REC"/>
    <property type="match status" value="1"/>
</dbReference>
<dbReference type="GO" id="GO:0000160">
    <property type="term" value="P:phosphorelay signal transduction system"/>
    <property type="evidence" value="ECO:0007669"/>
    <property type="project" value="InterPro"/>
</dbReference>
<proteinExistence type="predicted"/>
<dbReference type="AlphaFoldDB" id="A0A368ZDK0"/>
<dbReference type="InterPro" id="IPR051015">
    <property type="entry name" value="EvgA-like"/>
</dbReference>
<dbReference type="Proteomes" id="UP000253436">
    <property type="component" value="Unassembled WGS sequence"/>
</dbReference>
<dbReference type="OrthoDB" id="659223at2"/>
<protein>
    <submittedName>
        <fullName evidence="3">DNA-binding NarL/FixJ family response regulator</fullName>
    </submittedName>
</protein>
<reference evidence="3 4" key="1">
    <citation type="submission" date="2018-07" db="EMBL/GenBank/DDBJ databases">
        <title>Genomic Encyclopedia of Type Strains, Phase III (KMG-III): the genomes of soil and plant-associated and newly described type strains.</title>
        <authorList>
            <person name="Whitman W."/>
        </authorList>
    </citation>
    <scope>NUCLEOTIDE SEQUENCE [LARGE SCALE GENOMIC DNA]</scope>
    <source>
        <strain evidence="3 4">CECT 7958</strain>
    </source>
</reference>
<name>A0A368ZDK0_9FLAO</name>
<evidence type="ECO:0000313" key="3">
    <source>
        <dbReference type="EMBL" id="RCW91327.1"/>
    </source>
</evidence>
<dbReference type="PANTHER" id="PTHR45566:SF2">
    <property type="entry name" value="NARL SUBFAMILY"/>
    <property type="match status" value="1"/>
</dbReference>
<dbReference type="GO" id="GO:0003677">
    <property type="term" value="F:DNA binding"/>
    <property type="evidence" value="ECO:0007669"/>
    <property type="project" value="UniProtKB-KW"/>
</dbReference>
<evidence type="ECO:0000259" key="2">
    <source>
        <dbReference type="PROSITE" id="PS50110"/>
    </source>
</evidence>
<gene>
    <name evidence="3" type="ORF">DFQ08_103155</name>
</gene>
<dbReference type="EMBL" id="QPJO01000003">
    <property type="protein sequence ID" value="RCW91327.1"/>
    <property type="molecule type" value="Genomic_DNA"/>
</dbReference>
<dbReference type="SUPFAM" id="SSF52172">
    <property type="entry name" value="CheY-like"/>
    <property type="match status" value="1"/>
</dbReference>
<comment type="caution">
    <text evidence="3">The sequence shown here is derived from an EMBL/GenBank/DDBJ whole genome shotgun (WGS) entry which is preliminary data.</text>
</comment>
<feature type="modified residue" description="4-aspartylphosphate" evidence="1">
    <location>
        <position position="59"/>
    </location>
</feature>
<dbReference type="InterPro" id="IPR001789">
    <property type="entry name" value="Sig_transdc_resp-reg_receiver"/>
</dbReference>
<accession>A0A368ZDK0</accession>
<organism evidence="3 4">
    <name type="scientific">Winogradskyella arenosi</name>
    <dbReference type="NCBI Taxonomy" id="533325"/>
    <lineage>
        <taxon>Bacteria</taxon>
        <taxon>Pseudomonadati</taxon>
        <taxon>Bacteroidota</taxon>
        <taxon>Flavobacteriia</taxon>
        <taxon>Flavobacteriales</taxon>
        <taxon>Flavobacteriaceae</taxon>
        <taxon>Winogradskyella</taxon>
    </lineage>
</organism>
<dbReference type="PROSITE" id="PS50110">
    <property type="entry name" value="RESPONSE_REGULATORY"/>
    <property type="match status" value="1"/>
</dbReference>
<keyword evidence="1" id="KW-0597">Phosphoprotein</keyword>
<keyword evidence="4" id="KW-1185">Reference proteome</keyword>
<sequence>MFKKVLIVDDHDAISKSVQQVLTACKVKTTDVVQYCDDAFLKVKRAALDDVDYDLVITDLSFKKDHRNANFESGEDLIAALRRDFSQLPIIVYSMKDQLQKVRQLVNQYHVNAYVCKDRKGSIQLEEAIKTVAQKQRYLSPQVAQAVQQKNDLEIYDYDIQLLKLLSQGLSQDEISQNFKANGISPNSLSTIEKKINKLKDQFKANNAIHLVALVKDLGLI</sequence>